<dbReference type="AlphaFoldDB" id="A0A7G8BNK4"/>
<dbReference type="EMBL" id="CP060394">
    <property type="protein sequence ID" value="QNI34124.1"/>
    <property type="molecule type" value="Genomic_DNA"/>
</dbReference>
<organism evidence="1 2">
    <name type="scientific">Alloacidobacterium dinghuense</name>
    <dbReference type="NCBI Taxonomy" id="2763107"/>
    <lineage>
        <taxon>Bacteria</taxon>
        <taxon>Pseudomonadati</taxon>
        <taxon>Acidobacteriota</taxon>
        <taxon>Terriglobia</taxon>
        <taxon>Terriglobales</taxon>
        <taxon>Acidobacteriaceae</taxon>
        <taxon>Alloacidobacterium</taxon>
    </lineage>
</organism>
<dbReference type="RefSeq" id="WP_186746025.1">
    <property type="nucleotide sequence ID" value="NZ_CP060394.1"/>
</dbReference>
<protein>
    <submittedName>
        <fullName evidence="1">Uncharacterized protein</fullName>
    </submittedName>
</protein>
<evidence type="ECO:0000313" key="2">
    <source>
        <dbReference type="Proteomes" id="UP000515312"/>
    </source>
</evidence>
<accession>A0A7G8BNK4</accession>
<dbReference type="KEGG" id="adin:H7849_09570"/>
<keyword evidence="2" id="KW-1185">Reference proteome</keyword>
<name>A0A7G8BNK4_9BACT</name>
<gene>
    <name evidence="1" type="ORF">H7849_09570</name>
</gene>
<dbReference type="Proteomes" id="UP000515312">
    <property type="component" value="Chromosome"/>
</dbReference>
<reference evidence="1 2" key="1">
    <citation type="submission" date="2020-08" db="EMBL/GenBank/DDBJ databases">
        <title>Edaphobacter telluris sp. nov. and Acidobacterium dinghuensis sp. nov., two acidobacteria isolated from forest soil.</title>
        <authorList>
            <person name="Fu J."/>
            <person name="Qiu L."/>
        </authorList>
    </citation>
    <scope>NUCLEOTIDE SEQUENCE [LARGE SCALE GENOMIC DNA]</scope>
    <source>
        <strain evidence="1">4Y35</strain>
    </source>
</reference>
<evidence type="ECO:0000313" key="1">
    <source>
        <dbReference type="EMBL" id="QNI34124.1"/>
    </source>
</evidence>
<sequence length="72" mass="7741">MAFELEEFLKIRPGYNGDPGPDMYSLIASLTEAQQREAAAVINKTLGEIHVLRGAAITQIGNIAAKTGPQSR</sequence>
<proteinExistence type="predicted"/>